<dbReference type="EMBL" id="JACHLI010000043">
    <property type="protein sequence ID" value="MBB4867595.1"/>
    <property type="molecule type" value="Genomic_DNA"/>
</dbReference>
<organism evidence="2 3">
    <name type="scientific">Pseudomonas nitroreducens</name>
    <dbReference type="NCBI Taxonomy" id="46680"/>
    <lineage>
        <taxon>Bacteria</taxon>
        <taxon>Pseudomonadati</taxon>
        <taxon>Pseudomonadota</taxon>
        <taxon>Gammaproteobacteria</taxon>
        <taxon>Pseudomonadales</taxon>
        <taxon>Pseudomonadaceae</taxon>
        <taxon>Pseudomonas</taxon>
    </lineage>
</organism>
<evidence type="ECO:0000313" key="2">
    <source>
        <dbReference type="EMBL" id="MBB4867595.1"/>
    </source>
</evidence>
<feature type="region of interest" description="Disordered" evidence="1">
    <location>
        <begin position="69"/>
        <end position="103"/>
    </location>
</feature>
<evidence type="ECO:0000256" key="1">
    <source>
        <dbReference type="SAM" id="MobiDB-lite"/>
    </source>
</evidence>
<accession>A0A7W7KRE5</accession>
<reference evidence="2 3" key="1">
    <citation type="submission" date="2020-08" db="EMBL/GenBank/DDBJ databases">
        <title>Functional genomics of gut bacteria from endangered species of beetles.</title>
        <authorList>
            <person name="Carlos-Shanley C."/>
        </authorList>
    </citation>
    <scope>NUCLEOTIDE SEQUENCE [LARGE SCALE GENOMIC DNA]</scope>
    <source>
        <strain evidence="2 3">S00179</strain>
    </source>
</reference>
<evidence type="ECO:0000313" key="3">
    <source>
        <dbReference type="Proteomes" id="UP000566995"/>
    </source>
</evidence>
<dbReference type="Proteomes" id="UP000566995">
    <property type="component" value="Unassembled WGS sequence"/>
</dbReference>
<protein>
    <submittedName>
        <fullName evidence="2">Uncharacterized protein</fullName>
    </submittedName>
</protein>
<comment type="caution">
    <text evidence="2">The sequence shown here is derived from an EMBL/GenBank/DDBJ whole genome shotgun (WGS) entry which is preliminary data.</text>
</comment>
<sequence length="103" mass="11497">MTERKGPGMEPVVSKDDEVVLAICDHCRGYGLYLVTKWADAEALAELSELLTKDYTEKRLTLRSASAARECECRDEQGNPPPPKEARIPTRPVLSIKRNKPAD</sequence>
<name>A0A7W7KRE5_PSENT</name>
<dbReference type="AlphaFoldDB" id="A0A7W7KRE5"/>
<gene>
    <name evidence="2" type="ORF">HNP46_006509</name>
</gene>
<proteinExistence type="predicted"/>
<dbReference type="RefSeq" id="WP_184597269.1">
    <property type="nucleotide sequence ID" value="NZ_JACHLI010000043.1"/>
</dbReference>